<feature type="transmembrane region" description="Helical" evidence="1">
    <location>
        <begin position="20"/>
        <end position="42"/>
    </location>
</feature>
<proteinExistence type="predicted"/>
<dbReference type="PANTHER" id="PTHR43471">
    <property type="entry name" value="ABC TRANSPORTER PERMEASE"/>
    <property type="match status" value="1"/>
</dbReference>
<reference evidence="2" key="1">
    <citation type="submission" date="2022-06" db="EMBL/GenBank/DDBJ databases">
        <title>A novel DMS-producing enzyme.</title>
        <authorList>
            <person name="Zhang Y."/>
        </authorList>
    </citation>
    <scope>NUCLEOTIDE SEQUENCE</scope>
    <source>
        <strain evidence="2">RT37</strain>
    </source>
</reference>
<dbReference type="RefSeq" id="WP_253554434.1">
    <property type="nucleotide sequence ID" value="NZ_CP098827.1"/>
</dbReference>
<dbReference type="AlphaFoldDB" id="A0AAU7KIZ0"/>
<dbReference type="PANTHER" id="PTHR43471:SF1">
    <property type="entry name" value="ABC TRANSPORTER PERMEASE PROTEIN NOSY-RELATED"/>
    <property type="match status" value="1"/>
</dbReference>
<evidence type="ECO:0000313" key="2">
    <source>
        <dbReference type="EMBL" id="XBO70873.1"/>
    </source>
</evidence>
<name>A0AAU7KIZ0_9GAMM</name>
<feature type="transmembrane region" description="Helical" evidence="1">
    <location>
        <begin position="142"/>
        <end position="166"/>
    </location>
</feature>
<organism evidence="2">
    <name type="scientific">Halomonas sp. RT37</name>
    <dbReference type="NCBI Taxonomy" id="2950872"/>
    <lineage>
        <taxon>Bacteria</taxon>
        <taxon>Pseudomonadati</taxon>
        <taxon>Pseudomonadota</taxon>
        <taxon>Gammaproteobacteria</taxon>
        <taxon>Oceanospirillales</taxon>
        <taxon>Halomonadaceae</taxon>
        <taxon>Halomonas</taxon>
    </lineage>
</organism>
<keyword evidence="1" id="KW-0812">Transmembrane</keyword>
<feature type="transmembrane region" description="Helical" evidence="1">
    <location>
        <begin position="178"/>
        <end position="200"/>
    </location>
</feature>
<protein>
    <submittedName>
        <fullName evidence="2">ABC transporter permease</fullName>
    </submittedName>
</protein>
<feature type="transmembrane region" description="Helical" evidence="1">
    <location>
        <begin position="247"/>
        <end position="265"/>
    </location>
</feature>
<accession>A0AAU7KIZ0</accession>
<dbReference type="GO" id="GO:0005886">
    <property type="term" value="C:plasma membrane"/>
    <property type="evidence" value="ECO:0007669"/>
    <property type="project" value="UniProtKB-SubCell"/>
</dbReference>
<gene>
    <name evidence="2" type="ORF">NFG58_20105</name>
</gene>
<feature type="transmembrane region" description="Helical" evidence="1">
    <location>
        <begin position="105"/>
        <end position="130"/>
    </location>
</feature>
<sequence>MRLLLTIAHKEFRDGLRHRWVLGIAVLLGVLALGIAAFGAAASGGTGFTGLSTTLISLSTLSMLLIPLIALMLAYDAIVGEDEGGTLLLLATYPMSRRTWLLGKFMGHAWVLGLATLCGFAVAGVVIAFATPETALAEVAAGLTTLIVSSVLLGWSFLALAYWISARAGSKQAAASQALITWFVFVLVLDLALLALLVGVRQGGAWLPWLMLANPAECFRLLVLSAVEPHQASAITALASATPRSPLLLALLQVVWVLLPLGLAIRRFEHRAL</sequence>
<dbReference type="EMBL" id="CP098827">
    <property type="protein sequence ID" value="XBO70873.1"/>
    <property type="molecule type" value="Genomic_DNA"/>
</dbReference>
<dbReference type="Pfam" id="PF12679">
    <property type="entry name" value="ABC2_membrane_2"/>
    <property type="match status" value="1"/>
</dbReference>
<evidence type="ECO:0000256" key="1">
    <source>
        <dbReference type="SAM" id="Phobius"/>
    </source>
</evidence>
<feature type="transmembrane region" description="Helical" evidence="1">
    <location>
        <begin position="54"/>
        <end position="75"/>
    </location>
</feature>
<keyword evidence="1" id="KW-0472">Membrane</keyword>
<dbReference type="GO" id="GO:0140359">
    <property type="term" value="F:ABC-type transporter activity"/>
    <property type="evidence" value="ECO:0007669"/>
    <property type="project" value="InterPro"/>
</dbReference>
<keyword evidence="1" id="KW-1133">Transmembrane helix</keyword>